<protein>
    <submittedName>
        <fullName evidence="1">Cytochrome c family protein</fullName>
    </submittedName>
</protein>
<reference evidence="1" key="1">
    <citation type="submission" date="2018-06" db="EMBL/GenBank/DDBJ databases">
        <authorList>
            <person name="Zhirakovskaya E."/>
        </authorList>
    </citation>
    <scope>NUCLEOTIDE SEQUENCE</scope>
</reference>
<gene>
    <name evidence="1" type="ORF">MNBD_DELTA03-1798</name>
</gene>
<dbReference type="AlphaFoldDB" id="A0A3B0VVC9"/>
<dbReference type="InterPro" id="IPR036280">
    <property type="entry name" value="Multihaem_cyt_sf"/>
</dbReference>
<sequence length="188" mass="20588">MKKHANSLVALALLLMLAAFLIFRENITKRPGRLYETVNGRVEMCLSCHKGVVLNPAHDVKVIGCSSCHLGDPLAISKAKAHKGIVKNPGDLRVVDRTCGVNGCHAIHVPEVKNSLMATNRGIIATLRYYWGEAPNQNGDYSVKQLMDSHENSLALDYYRKLCATCHLWKRKGDLPGFFGEKGGGCSA</sequence>
<feature type="non-terminal residue" evidence="1">
    <location>
        <position position="188"/>
    </location>
</feature>
<name>A0A3B0VVC9_9ZZZZ</name>
<accession>A0A3B0VVC9</accession>
<organism evidence="1">
    <name type="scientific">hydrothermal vent metagenome</name>
    <dbReference type="NCBI Taxonomy" id="652676"/>
    <lineage>
        <taxon>unclassified sequences</taxon>
        <taxon>metagenomes</taxon>
        <taxon>ecological metagenomes</taxon>
    </lineage>
</organism>
<proteinExistence type="predicted"/>
<evidence type="ECO:0000313" key="1">
    <source>
        <dbReference type="EMBL" id="VAW42417.1"/>
    </source>
</evidence>
<dbReference type="SUPFAM" id="SSF48695">
    <property type="entry name" value="Multiheme cytochromes"/>
    <property type="match status" value="1"/>
</dbReference>
<dbReference type="EMBL" id="UOEX01000441">
    <property type="protein sequence ID" value="VAW42417.1"/>
    <property type="molecule type" value="Genomic_DNA"/>
</dbReference>